<evidence type="ECO:0000313" key="2">
    <source>
        <dbReference type="EMBL" id="BAH47031.1"/>
    </source>
</evidence>
<keyword evidence="2" id="KW-0614">Plasmid</keyword>
<protein>
    <recommendedName>
        <fullName evidence="1">DUF4268 domain-containing protein</fullName>
    </recommendedName>
</protein>
<dbReference type="AlphaFoldDB" id="C1BDH8"/>
<sequence length="337" mass="37072">MDELDSKNLGRLRRIADARSVWTSESGDFTPWLAENIDVLADALGMSLIVVDTEVRIGDFRLDIHAKDGNDRSVVIENQLERTDHGHLGQCLVYASGLDASTVIWVAPNFREEFRSALDWLNERTDSELGFFGVEVGIVQIGSGPPAPVFDVVSRPNDWQKTVKTAGNAAEARASTPVNAARQALFTDILTDANTRQPAISVPTPGKGNWISFASGPFGNWDLTVSDGRLRVDAYIDTYNRDLNNALFDEFAAKAASWQTQTGLDLAWERLDDKRASRIAAYRPVDLDDPADRDATRQWAADALVAMYNTLNTPLRAAAKVRRAEYAAPAPPPESQI</sequence>
<dbReference type="KEGG" id="rop:ROP_pROB02-00180"/>
<feature type="domain" description="DUF4268" evidence="1">
    <location>
        <begin position="186"/>
        <end position="313"/>
    </location>
</feature>
<dbReference type="PATRIC" id="fig|632772.20.peg.8391"/>
<name>C1BDH8_RHOOB</name>
<dbReference type="Pfam" id="PF14088">
    <property type="entry name" value="DUF4268"/>
    <property type="match status" value="1"/>
</dbReference>
<dbReference type="EMBL" id="AP011117">
    <property type="protein sequence ID" value="BAH47031.1"/>
    <property type="molecule type" value="Genomic_DNA"/>
</dbReference>
<geneLocation type="plasmid" evidence="2 3">
    <name>pROB02</name>
</geneLocation>
<evidence type="ECO:0000259" key="1">
    <source>
        <dbReference type="Pfam" id="PF14088"/>
    </source>
</evidence>
<organism evidence="2 3">
    <name type="scientific">Rhodococcus opacus (strain B4)</name>
    <dbReference type="NCBI Taxonomy" id="632772"/>
    <lineage>
        <taxon>Bacteria</taxon>
        <taxon>Bacillati</taxon>
        <taxon>Actinomycetota</taxon>
        <taxon>Actinomycetes</taxon>
        <taxon>Mycobacteriales</taxon>
        <taxon>Nocardiaceae</taxon>
        <taxon>Rhodococcus</taxon>
    </lineage>
</organism>
<dbReference type="GO" id="GO:0003676">
    <property type="term" value="F:nucleic acid binding"/>
    <property type="evidence" value="ECO:0007669"/>
    <property type="project" value="InterPro"/>
</dbReference>
<gene>
    <name evidence="2" type="ordered locus">ROP_pROB02-00180</name>
</gene>
<reference evidence="2 3" key="2">
    <citation type="submission" date="2009-03" db="EMBL/GenBank/DDBJ databases">
        <title>Comparison of the complete genome sequences of Rhodococcus erythropolis PR4 and Rhodococcus opacus B4.</title>
        <authorList>
            <person name="Takarada H."/>
            <person name="Sekine M."/>
            <person name="Hosoyama A."/>
            <person name="Yamada R."/>
            <person name="Fujisawa T."/>
            <person name="Omata S."/>
            <person name="Shimizu A."/>
            <person name="Tsukatani N."/>
            <person name="Tanikawa S."/>
            <person name="Fujita N."/>
            <person name="Harayama S."/>
        </authorList>
    </citation>
    <scope>NUCLEOTIDE SEQUENCE [LARGE SCALE GENOMIC DNA]</scope>
    <source>
        <strain evidence="2 3">B4</strain>
        <plasmid evidence="2 3">pROB02</plasmid>
    </source>
</reference>
<dbReference type="Proteomes" id="UP000002212">
    <property type="component" value="Plasmid pROB02"/>
</dbReference>
<dbReference type="Gene3D" id="3.40.1350.10">
    <property type="match status" value="1"/>
</dbReference>
<proteinExistence type="predicted"/>
<dbReference type="HOGENOM" id="CLU_064448_0_0_11"/>
<accession>C1BDH8</accession>
<reference evidence="2 3" key="1">
    <citation type="journal article" date="2005" name="J. Biosci. Bioeng.">
        <title>Isolation and characterization of benzene-tolerant Rhodococcus opacus strains.</title>
        <authorList>
            <person name="Na K.S."/>
            <person name="Kuroda A."/>
            <person name="Takiguchi N."/>
            <person name="Ikeda T."/>
            <person name="Ohtake H."/>
            <person name="Kato J."/>
        </authorList>
    </citation>
    <scope>NUCLEOTIDE SEQUENCE [LARGE SCALE GENOMIC DNA]</scope>
    <source>
        <strain evidence="2 3">B4</strain>
        <plasmid evidence="2">pROB02</plasmid>
    </source>
</reference>
<dbReference type="RefSeq" id="WP_012687071.1">
    <property type="nucleotide sequence ID" value="NC_012521.1"/>
</dbReference>
<dbReference type="InterPro" id="IPR011856">
    <property type="entry name" value="tRNA_endonuc-like_dom_sf"/>
</dbReference>
<evidence type="ECO:0000313" key="3">
    <source>
        <dbReference type="Proteomes" id="UP000002212"/>
    </source>
</evidence>
<dbReference type="InterPro" id="IPR025364">
    <property type="entry name" value="DUF4268"/>
</dbReference>